<accession>A0ABY5ZG41</accession>
<reference evidence="2" key="1">
    <citation type="journal article" date="2022" name="Environ. Microbiol.">
        <title>Geoalkalibacter halelectricus SAP #1 sp. nov. possessing extracellular electron transfer and mineral#reducing capabilities from a haloalkaline environment.</title>
        <authorList>
            <person name="Yadav S."/>
            <person name="Singh R."/>
            <person name="Sundharam S.S."/>
            <person name="Chaudhary S."/>
            <person name="Krishnamurthi S."/>
            <person name="Patil S.A."/>
        </authorList>
    </citation>
    <scope>NUCLEOTIDE SEQUENCE</scope>
    <source>
        <strain evidence="2">SAP-1</strain>
    </source>
</reference>
<evidence type="ECO:0000313" key="3">
    <source>
        <dbReference type="Proteomes" id="UP001060414"/>
    </source>
</evidence>
<dbReference type="Pfam" id="PF03479">
    <property type="entry name" value="PCC"/>
    <property type="match status" value="1"/>
</dbReference>
<evidence type="ECO:0000313" key="2">
    <source>
        <dbReference type="EMBL" id="UWZ78133.1"/>
    </source>
</evidence>
<keyword evidence="2" id="KW-0238">DNA-binding</keyword>
<evidence type="ECO:0000259" key="1">
    <source>
        <dbReference type="PROSITE" id="PS51742"/>
    </source>
</evidence>
<organism evidence="2 3">
    <name type="scientific">Geoalkalibacter halelectricus</name>
    <dbReference type="NCBI Taxonomy" id="2847045"/>
    <lineage>
        <taxon>Bacteria</taxon>
        <taxon>Pseudomonadati</taxon>
        <taxon>Thermodesulfobacteriota</taxon>
        <taxon>Desulfuromonadia</taxon>
        <taxon>Desulfuromonadales</taxon>
        <taxon>Geoalkalibacteraceae</taxon>
        <taxon>Geoalkalibacter</taxon>
    </lineage>
</organism>
<dbReference type="PANTHER" id="PTHR34988">
    <property type="entry name" value="PROTEIN, PUTATIVE-RELATED"/>
    <property type="match status" value="1"/>
</dbReference>
<name>A0ABY5ZG41_9BACT</name>
<dbReference type="PANTHER" id="PTHR34988:SF1">
    <property type="entry name" value="DNA-BINDING PROTEIN"/>
    <property type="match status" value="1"/>
</dbReference>
<dbReference type="SUPFAM" id="SSF117856">
    <property type="entry name" value="AF0104/ALDC/Ptd012-like"/>
    <property type="match status" value="1"/>
</dbReference>
<keyword evidence="3" id="KW-1185">Reference proteome</keyword>
<dbReference type="Gene3D" id="3.30.1330.80">
    <property type="entry name" value="Hypothetical protein, similar to alpha- acetolactate decarboxylase, domain 2"/>
    <property type="match status" value="1"/>
</dbReference>
<dbReference type="EMBL" id="CP092109">
    <property type="protein sequence ID" value="UWZ78133.1"/>
    <property type="molecule type" value="Genomic_DNA"/>
</dbReference>
<dbReference type="CDD" id="cd11378">
    <property type="entry name" value="DUF296"/>
    <property type="match status" value="1"/>
</dbReference>
<sequence length="160" mass="17612">MKDYWHKEWEQGRRFILKIKPGRRLKESLSQFVAERGIKYAVIASAVGSVSQVHLRGIKAGARLPITEARMNQHRIEGPLELVGLEGNLVPDESGQIDCHLHILVAKSSGEVLGGHLFDAEVFASCEIILSEALVAGIERHPSKSGGVPTIFIQEGEDRP</sequence>
<proteinExistence type="predicted"/>
<feature type="domain" description="PPC" evidence="1">
    <location>
        <begin position="9"/>
        <end position="154"/>
    </location>
</feature>
<dbReference type="PROSITE" id="PS51742">
    <property type="entry name" value="PPC"/>
    <property type="match status" value="1"/>
</dbReference>
<gene>
    <name evidence="2" type="ORF">L9S41_10525</name>
</gene>
<protein>
    <submittedName>
        <fullName evidence="2">DNA-binding protein</fullName>
    </submittedName>
</protein>
<dbReference type="InterPro" id="IPR005175">
    <property type="entry name" value="PPC_dom"/>
</dbReference>
<dbReference type="GO" id="GO:0003677">
    <property type="term" value="F:DNA binding"/>
    <property type="evidence" value="ECO:0007669"/>
    <property type="project" value="UniProtKB-KW"/>
</dbReference>
<dbReference type="RefSeq" id="WP_260746482.1">
    <property type="nucleotide sequence ID" value="NZ_CP092109.1"/>
</dbReference>
<dbReference type="Proteomes" id="UP001060414">
    <property type="component" value="Chromosome"/>
</dbReference>